<feature type="domain" description="Reverse transcriptase" evidence="2">
    <location>
        <begin position="1"/>
        <end position="225"/>
    </location>
</feature>
<dbReference type="Pfam" id="PF00078">
    <property type="entry name" value="RVT_1"/>
    <property type="match status" value="1"/>
</dbReference>
<organism evidence="3 4">
    <name type="scientific">Bos indicus x Bos taurus</name>
    <name type="common">Hybrid cattle</name>
    <dbReference type="NCBI Taxonomy" id="30522"/>
    <lineage>
        <taxon>Eukaryota</taxon>
        <taxon>Metazoa</taxon>
        <taxon>Chordata</taxon>
        <taxon>Craniata</taxon>
        <taxon>Vertebrata</taxon>
        <taxon>Euteleostomi</taxon>
        <taxon>Mammalia</taxon>
        <taxon>Eutheria</taxon>
        <taxon>Laurasiatheria</taxon>
        <taxon>Artiodactyla</taxon>
        <taxon>Ruminantia</taxon>
        <taxon>Pecora</taxon>
        <taxon>Bovidae</taxon>
        <taxon>Bovinae</taxon>
        <taxon>Bos</taxon>
    </lineage>
</organism>
<dbReference type="InterPro" id="IPR000477">
    <property type="entry name" value="RT_dom"/>
</dbReference>
<sequence length="412" mass="47675">MLKILQARLQQYVNHELPDVQASFRKGRRTRDQIANIRWIMEKAREFQKNIYFCFIDYAKAFDCVDYSKLWKILKEMGLPDHLTCLLRNLYAGQEATVRTGHGTTDLFQIGKGVHQDCILSPCLFNLHAEYIMRNARLEEAQAGIKIAGRNINNLRYADDTTLMAESEEELKSLLMKVKEESEKVGLKLNIQKTKIMASGPITSWQTDGETVETVSDFIFLGSKIIADGDCSHEIKRHLLLGRKVMTNLDSIFKSRDITLPTKVHLVKAMVFPVVMYGCESWTVKKAERRRIDAFELWCWRRLLRVPWTARRSNQSLLKEISPGCSLEGMMLKLKLQYFGHFMRRVDSLEKILMLGGIGGRRRRGRQRMRWLDGITNSMNMSLGEFRELVMDKDAWHAAIYGVAKSRTRLSD</sequence>
<accession>A0A4W2EHG7</accession>
<dbReference type="CDD" id="cd01650">
    <property type="entry name" value="RT_nLTR_like"/>
    <property type="match status" value="1"/>
</dbReference>
<dbReference type="PROSITE" id="PS50878">
    <property type="entry name" value="RT_POL"/>
    <property type="match status" value="1"/>
</dbReference>
<keyword evidence="4" id="KW-1185">Reference proteome</keyword>
<dbReference type="OMA" id="DKDAWHA"/>
<name>A0A4W2EHG7_BOBOX</name>
<dbReference type="Proteomes" id="UP000314981">
    <property type="component" value="Chromosome 10"/>
</dbReference>
<dbReference type="InterPro" id="IPR043128">
    <property type="entry name" value="Rev_trsase/Diguanyl_cyclase"/>
</dbReference>
<evidence type="ECO:0000259" key="2">
    <source>
        <dbReference type="PROSITE" id="PS50878"/>
    </source>
</evidence>
<dbReference type="AlphaFoldDB" id="A0A4W2EHG7"/>
<evidence type="ECO:0000256" key="1">
    <source>
        <dbReference type="ARBA" id="ARBA00010879"/>
    </source>
</evidence>
<reference evidence="3" key="2">
    <citation type="submission" date="2025-08" db="UniProtKB">
        <authorList>
            <consortium name="Ensembl"/>
        </authorList>
    </citation>
    <scope>IDENTIFICATION</scope>
</reference>
<protein>
    <recommendedName>
        <fullName evidence="2">Reverse transcriptase domain-containing protein</fullName>
    </recommendedName>
</protein>
<evidence type="ECO:0000313" key="4">
    <source>
        <dbReference type="Proteomes" id="UP000314981"/>
    </source>
</evidence>
<comment type="similarity">
    <text evidence="1">Belongs to the beta type-B retroviral polymerase family. HERV class-II K(HML-2) pol subfamily.</text>
</comment>
<proteinExistence type="inferred from homology"/>
<dbReference type="Gene3D" id="3.30.70.270">
    <property type="match status" value="1"/>
</dbReference>
<dbReference type="PANTHER" id="PTHR47027:SF8">
    <property type="entry name" value="RIBONUCLEASE H"/>
    <property type="match status" value="1"/>
</dbReference>
<evidence type="ECO:0000313" key="3">
    <source>
        <dbReference type="Ensembl" id="ENSBIXP00000037115.1"/>
    </source>
</evidence>
<dbReference type="PANTHER" id="PTHR47027">
    <property type="entry name" value="REVERSE TRANSCRIPTASE DOMAIN-CONTAINING PROTEIN"/>
    <property type="match status" value="1"/>
</dbReference>
<dbReference type="SUPFAM" id="SSF56672">
    <property type="entry name" value="DNA/RNA polymerases"/>
    <property type="match status" value="1"/>
</dbReference>
<dbReference type="InterPro" id="IPR043502">
    <property type="entry name" value="DNA/RNA_pol_sf"/>
</dbReference>
<dbReference type="Ensembl" id="ENSBIXT00000028410.1">
    <property type="protein sequence ID" value="ENSBIXP00000037115.1"/>
    <property type="gene ID" value="ENSBIXG00000020634.1"/>
</dbReference>
<reference evidence="3 4" key="1">
    <citation type="submission" date="2018-11" db="EMBL/GenBank/DDBJ databases">
        <title>Haplotype-resolved cattle genomes.</title>
        <authorList>
            <person name="Low W.Y."/>
            <person name="Tearle R."/>
            <person name="Bickhart D.M."/>
            <person name="Rosen B.D."/>
            <person name="Koren S."/>
            <person name="Rhie A."/>
            <person name="Hiendleder S."/>
            <person name="Phillippy A.M."/>
            <person name="Smith T.P.L."/>
            <person name="Williams J.L."/>
        </authorList>
    </citation>
    <scope>NUCLEOTIDE SEQUENCE [LARGE SCALE GENOMIC DNA]</scope>
</reference>
<reference evidence="3" key="3">
    <citation type="submission" date="2025-09" db="UniProtKB">
        <authorList>
            <consortium name="Ensembl"/>
        </authorList>
    </citation>
    <scope>IDENTIFICATION</scope>
</reference>